<dbReference type="Proteomes" id="UP001308005">
    <property type="component" value="Unassembled WGS sequence"/>
</dbReference>
<name>A0ABU6CVG8_9GAMM</name>
<keyword evidence="2" id="KW-1185">Reference proteome</keyword>
<dbReference type="RefSeq" id="WP_324693310.1">
    <property type="nucleotide sequence ID" value="NZ_JAYMYJ010000030.1"/>
</dbReference>
<dbReference type="EMBL" id="JAYMYJ010000030">
    <property type="protein sequence ID" value="MEB4590077.1"/>
    <property type="molecule type" value="Genomic_DNA"/>
</dbReference>
<evidence type="ECO:0000313" key="1">
    <source>
        <dbReference type="EMBL" id="MEB4590077.1"/>
    </source>
</evidence>
<comment type="caution">
    <text evidence="1">The sequence shown here is derived from an EMBL/GenBank/DDBJ whole genome shotgun (WGS) entry which is preliminary data.</text>
</comment>
<proteinExistence type="predicted"/>
<sequence>MSPEHCHVLPAYPEVHHHDVVLHYGLPGGEACAAHHHHHGGTLHSVPGCGCHPHGHHHKHGCGCAKEF</sequence>
<organism evidence="1 2">
    <name type="scientific">Candidatus Thiothrix phosphatis</name>
    <dbReference type="NCBI Taxonomy" id="3112415"/>
    <lineage>
        <taxon>Bacteria</taxon>
        <taxon>Pseudomonadati</taxon>
        <taxon>Pseudomonadota</taxon>
        <taxon>Gammaproteobacteria</taxon>
        <taxon>Thiotrichales</taxon>
        <taxon>Thiotrichaceae</taxon>
        <taxon>Thiothrix</taxon>
    </lineage>
</organism>
<protein>
    <submittedName>
        <fullName evidence="1">Uncharacterized protein</fullName>
    </submittedName>
</protein>
<accession>A0ABU6CVG8</accession>
<reference evidence="2" key="1">
    <citation type="submission" date="2023-07" db="EMBL/GenBank/DDBJ databases">
        <title>The carbon used by Thiothrix.</title>
        <authorList>
            <person name="Chen L."/>
        </authorList>
    </citation>
    <scope>NUCLEOTIDE SEQUENCE [LARGE SCALE GENOMIC DNA]</scope>
</reference>
<gene>
    <name evidence="1" type="ORF">VSS37_03710</name>
</gene>
<evidence type="ECO:0000313" key="2">
    <source>
        <dbReference type="Proteomes" id="UP001308005"/>
    </source>
</evidence>